<organism evidence="2 3">
    <name type="scientific">Kitasatospora putterlickiae</name>
    <dbReference type="NCBI Taxonomy" id="221725"/>
    <lineage>
        <taxon>Bacteria</taxon>
        <taxon>Bacillati</taxon>
        <taxon>Actinomycetota</taxon>
        <taxon>Actinomycetes</taxon>
        <taxon>Kitasatosporales</taxon>
        <taxon>Streptomycetaceae</taxon>
        <taxon>Kitasatospora</taxon>
    </lineage>
</organism>
<keyword evidence="1" id="KW-0472">Membrane</keyword>
<keyword evidence="1" id="KW-1133">Transmembrane helix</keyword>
<dbReference type="Proteomes" id="UP001499863">
    <property type="component" value="Unassembled WGS sequence"/>
</dbReference>
<gene>
    <name evidence="2" type="ORF">GCM10009639_61060</name>
</gene>
<comment type="caution">
    <text evidence="2">The sequence shown here is derived from an EMBL/GenBank/DDBJ whole genome shotgun (WGS) entry which is preliminary data.</text>
</comment>
<proteinExistence type="predicted"/>
<feature type="transmembrane region" description="Helical" evidence="1">
    <location>
        <begin position="12"/>
        <end position="39"/>
    </location>
</feature>
<evidence type="ECO:0008006" key="4">
    <source>
        <dbReference type="Google" id="ProtNLM"/>
    </source>
</evidence>
<reference evidence="2 3" key="1">
    <citation type="journal article" date="2019" name="Int. J. Syst. Evol. Microbiol.">
        <title>The Global Catalogue of Microorganisms (GCM) 10K type strain sequencing project: providing services to taxonomists for standard genome sequencing and annotation.</title>
        <authorList>
            <consortium name="The Broad Institute Genomics Platform"/>
            <consortium name="The Broad Institute Genome Sequencing Center for Infectious Disease"/>
            <person name="Wu L."/>
            <person name="Ma J."/>
        </authorList>
    </citation>
    <scope>NUCLEOTIDE SEQUENCE [LARGE SCALE GENOMIC DNA]</scope>
    <source>
        <strain evidence="2 3">JCM 12393</strain>
    </source>
</reference>
<evidence type="ECO:0000256" key="1">
    <source>
        <dbReference type="SAM" id="Phobius"/>
    </source>
</evidence>
<evidence type="ECO:0000313" key="2">
    <source>
        <dbReference type="EMBL" id="GAA1410210.1"/>
    </source>
</evidence>
<accession>A0ABN1YHL2</accession>
<keyword evidence="1" id="KW-0812">Transmembrane</keyword>
<feature type="transmembrane region" description="Helical" evidence="1">
    <location>
        <begin position="51"/>
        <end position="76"/>
    </location>
</feature>
<evidence type="ECO:0000313" key="3">
    <source>
        <dbReference type="Proteomes" id="UP001499863"/>
    </source>
</evidence>
<sequence length="77" mass="7524">MLPSIADSLATTVAAVGLGLAVGAPPFLGVAAGLGALIGRRVAGYDFPSRFVHMTAGVALPLAVAAPLVWIATALLG</sequence>
<protein>
    <recommendedName>
        <fullName evidence="4">DUF4126 domain-containing protein</fullName>
    </recommendedName>
</protein>
<keyword evidence="3" id="KW-1185">Reference proteome</keyword>
<name>A0ABN1YHL2_9ACTN</name>
<dbReference type="EMBL" id="BAAAKJ010000382">
    <property type="protein sequence ID" value="GAA1410210.1"/>
    <property type="molecule type" value="Genomic_DNA"/>
</dbReference>